<organism evidence="8 9">
    <name type="scientific">Enhydrobacter aerosaccus</name>
    <dbReference type="NCBI Taxonomy" id="225324"/>
    <lineage>
        <taxon>Bacteria</taxon>
        <taxon>Pseudomonadati</taxon>
        <taxon>Pseudomonadota</taxon>
        <taxon>Alphaproteobacteria</taxon>
        <taxon>Hyphomicrobiales</taxon>
        <taxon>Enhydrobacter</taxon>
    </lineage>
</organism>
<keyword evidence="7" id="KW-0413">Isomerase</keyword>
<reference evidence="9" key="1">
    <citation type="submission" date="2017-02" db="EMBL/GenBank/DDBJ databases">
        <authorList>
            <person name="Varghese N."/>
            <person name="Submissions S."/>
        </authorList>
    </citation>
    <scope>NUCLEOTIDE SEQUENCE [LARGE SCALE GENOMIC DNA]</scope>
    <source>
        <strain evidence="9">ATCC 27094</strain>
    </source>
</reference>
<dbReference type="InterPro" id="IPR011051">
    <property type="entry name" value="RmlC_Cupin_sf"/>
</dbReference>
<dbReference type="GO" id="GO:0000271">
    <property type="term" value="P:polysaccharide biosynthetic process"/>
    <property type="evidence" value="ECO:0007669"/>
    <property type="project" value="TreeGrafter"/>
</dbReference>
<dbReference type="PANTHER" id="PTHR21047">
    <property type="entry name" value="DTDP-6-DEOXY-D-GLUCOSE-3,5 EPIMERASE"/>
    <property type="match status" value="1"/>
</dbReference>
<dbReference type="EC" id="5.1.3.13" evidence="3 7"/>
<keyword evidence="9" id="KW-1185">Reference proteome</keyword>
<dbReference type="InterPro" id="IPR000888">
    <property type="entry name" value="RmlC-like"/>
</dbReference>
<dbReference type="Pfam" id="PF00908">
    <property type="entry name" value="dTDP_sugar_isom"/>
    <property type="match status" value="1"/>
</dbReference>
<dbReference type="RefSeq" id="WP_085937532.1">
    <property type="nucleotide sequence ID" value="NZ_FUWJ01000013.1"/>
</dbReference>
<dbReference type="AlphaFoldDB" id="A0A1T4T707"/>
<dbReference type="GO" id="GO:0008830">
    <property type="term" value="F:dTDP-4-dehydrorhamnose 3,5-epimerase activity"/>
    <property type="evidence" value="ECO:0007669"/>
    <property type="project" value="UniProtKB-UniRule"/>
</dbReference>
<evidence type="ECO:0000256" key="1">
    <source>
        <dbReference type="ARBA" id="ARBA00001298"/>
    </source>
</evidence>
<evidence type="ECO:0000256" key="4">
    <source>
        <dbReference type="ARBA" id="ARBA00019595"/>
    </source>
</evidence>
<evidence type="ECO:0000256" key="2">
    <source>
        <dbReference type="ARBA" id="ARBA00001997"/>
    </source>
</evidence>
<dbReference type="GO" id="GO:0019305">
    <property type="term" value="P:dTDP-rhamnose biosynthetic process"/>
    <property type="evidence" value="ECO:0007669"/>
    <property type="project" value="UniProtKB-UniRule"/>
</dbReference>
<comment type="subunit">
    <text evidence="7">Homodimer.</text>
</comment>
<feature type="site" description="Participates in a stacking interaction with the thymidine ring of dTDP-4-oxo-6-deoxyglucose" evidence="6">
    <location>
        <position position="138"/>
    </location>
</feature>
<evidence type="ECO:0000256" key="5">
    <source>
        <dbReference type="PIRSR" id="PIRSR600888-1"/>
    </source>
</evidence>
<feature type="active site" description="Proton acceptor" evidence="5">
    <location>
        <position position="62"/>
    </location>
</feature>
<accession>A0A1T4T707</accession>
<dbReference type="InterPro" id="IPR014710">
    <property type="entry name" value="RmlC-like_jellyroll"/>
</dbReference>
<dbReference type="PANTHER" id="PTHR21047:SF2">
    <property type="entry name" value="THYMIDINE DIPHOSPHO-4-KETO-RHAMNOSE 3,5-EPIMERASE"/>
    <property type="match status" value="1"/>
</dbReference>
<dbReference type="OrthoDB" id="9800680at2"/>
<dbReference type="CDD" id="cd00438">
    <property type="entry name" value="cupin_RmlC"/>
    <property type="match status" value="1"/>
</dbReference>
<evidence type="ECO:0000256" key="6">
    <source>
        <dbReference type="PIRSR" id="PIRSR600888-3"/>
    </source>
</evidence>
<dbReference type="EMBL" id="FUWJ01000013">
    <property type="protein sequence ID" value="SKA36280.1"/>
    <property type="molecule type" value="Genomic_DNA"/>
</dbReference>
<comment type="catalytic activity">
    <reaction evidence="1 7">
        <text>dTDP-4-dehydro-6-deoxy-alpha-D-glucose = dTDP-4-dehydro-beta-L-rhamnose</text>
        <dbReference type="Rhea" id="RHEA:16969"/>
        <dbReference type="ChEBI" id="CHEBI:57649"/>
        <dbReference type="ChEBI" id="CHEBI:62830"/>
        <dbReference type="EC" id="5.1.3.13"/>
    </reaction>
</comment>
<dbReference type="GO" id="GO:0005829">
    <property type="term" value="C:cytosol"/>
    <property type="evidence" value="ECO:0007669"/>
    <property type="project" value="TreeGrafter"/>
</dbReference>
<dbReference type="SUPFAM" id="SSF51182">
    <property type="entry name" value="RmlC-like cupins"/>
    <property type="match status" value="1"/>
</dbReference>
<evidence type="ECO:0000313" key="8">
    <source>
        <dbReference type="EMBL" id="SKA36280.1"/>
    </source>
</evidence>
<evidence type="ECO:0000256" key="7">
    <source>
        <dbReference type="RuleBase" id="RU364069"/>
    </source>
</evidence>
<name>A0A1T4T707_9HYPH</name>
<dbReference type="Proteomes" id="UP000190092">
    <property type="component" value="Unassembled WGS sequence"/>
</dbReference>
<dbReference type="UniPathway" id="UPA00124"/>
<evidence type="ECO:0000256" key="3">
    <source>
        <dbReference type="ARBA" id="ARBA00012098"/>
    </source>
</evidence>
<proteinExistence type="inferred from homology"/>
<dbReference type="Gene3D" id="2.60.120.10">
    <property type="entry name" value="Jelly Rolls"/>
    <property type="match status" value="1"/>
</dbReference>
<evidence type="ECO:0000313" key="9">
    <source>
        <dbReference type="Proteomes" id="UP000190092"/>
    </source>
</evidence>
<comment type="function">
    <text evidence="2 7">Catalyzes the epimerization of the C3' and C5'positions of dTDP-6-deoxy-D-xylo-4-hexulose, forming dTDP-6-deoxy-L-lyxo-4-hexulose.</text>
</comment>
<dbReference type="NCBIfam" id="TIGR01221">
    <property type="entry name" value="rmlC"/>
    <property type="match status" value="1"/>
</dbReference>
<comment type="similarity">
    <text evidence="7">Belongs to the dTDP-4-dehydrorhamnose 3,5-epimerase family.</text>
</comment>
<protein>
    <recommendedName>
        <fullName evidence="4 7">dTDP-4-dehydrorhamnose 3,5-epimerase</fullName>
        <ecNumber evidence="3 7">5.1.3.13</ecNumber>
    </recommendedName>
    <alternativeName>
        <fullName evidence="7">Thymidine diphospho-4-keto-rhamnose 3,5-epimerase</fullName>
    </alternativeName>
</protein>
<gene>
    <name evidence="8" type="ORF">SAMN02745126_05799</name>
</gene>
<dbReference type="STRING" id="225324.SAMN02745126_05799"/>
<sequence length="176" mass="20012">MIFTKTKLEGVWVIDLDRHEDERGFFARSYCAEEFAQHGLPAHFVQCNISFNKARGTLRGLHFQDDPHPEGKLVRCVQGAIFDVAVDLRPHSQTYLTWVGYQLSADNGRALFIDEGFAHGFQTLEKNTAVFYQMTECFYGNLARGLRWNDPALGIQWPLTDPVISERDAAFPLISS</sequence>
<comment type="pathway">
    <text evidence="7">Carbohydrate biosynthesis; dTDP-L-rhamnose biosynthesis.</text>
</comment>
<feature type="active site" description="Proton donor" evidence="5">
    <location>
        <position position="132"/>
    </location>
</feature>